<reference evidence="1 2" key="1">
    <citation type="journal article" date="2011" name="J. Bacteriol.">
        <title>Complete genome sequence of Melissococcus plutonius ATCC 35311.</title>
        <authorList>
            <person name="Okumura K."/>
            <person name="Arai R."/>
            <person name="Okura M."/>
            <person name="Kirikae T."/>
            <person name="Takamatsu D."/>
            <person name="Osaki M."/>
            <person name="Miyoshi-Akiyama T."/>
        </authorList>
    </citation>
    <scope>NUCLEOTIDE SEQUENCE [LARGE SCALE GENOMIC DNA]</scope>
    <source>
        <strain evidence="2">ATCC 35311 / CIP 104052 / LMG 20360 / NCIMB 702443</strain>
    </source>
</reference>
<dbReference type="AlphaFoldDB" id="F3Y969"/>
<dbReference type="Proteomes" id="UP000008456">
    <property type="component" value="Chromosome"/>
</dbReference>
<dbReference type="STRING" id="940190.MPTP_0579"/>
<protein>
    <submittedName>
        <fullName evidence="1">Uncharacterized protein</fullName>
    </submittedName>
</protein>
<proteinExistence type="predicted"/>
<gene>
    <name evidence="1" type="ordered locus">MPTP_0579</name>
</gene>
<dbReference type="KEGG" id="mps:MPTP_0579"/>
<sequence>MTSRSTAISLKTLDNKNGKNKKFKISLNHLFMLTFLSITSVNNKNSIK</sequence>
<keyword evidence="2" id="KW-1185">Reference proteome</keyword>
<evidence type="ECO:0000313" key="2">
    <source>
        <dbReference type="Proteomes" id="UP000008456"/>
    </source>
</evidence>
<dbReference type="EMBL" id="AP012200">
    <property type="protein sequence ID" value="BAK21047.1"/>
    <property type="molecule type" value="Genomic_DNA"/>
</dbReference>
<name>F3Y969_MELPT</name>
<organism evidence="1 2">
    <name type="scientific">Melissococcus plutonius (strain ATCC 35311 / DSM 29964 / CIP 104052 / LMG 20360 / NCIMB 702443)</name>
    <dbReference type="NCBI Taxonomy" id="940190"/>
    <lineage>
        <taxon>Bacteria</taxon>
        <taxon>Bacillati</taxon>
        <taxon>Bacillota</taxon>
        <taxon>Bacilli</taxon>
        <taxon>Lactobacillales</taxon>
        <taxon>Enterococcaceae</taxon>
        <taxon>Melissococcus</taxon>
    </lineage>
</organism>
<reference key="2">
    <citation type="submission" date="2011-04" db="EMBL/GenBank/DDBJ databases">
        <title>Whole genome sequence of Melissococcus plutonius ATCC 35311.</title>
        <authorList>
            <person name="Okumura K."/>
            <person name="Arai R."/>
            <person name="Osaki M."/>
            <person name="Okura M."/>
            <person name="Kirikae T."/>
            <person name="Takamatsu D."/>
            <person name="Akiyama T."/>
        </authorList>
    </citation>
    <scope>NUCLEOTIDE SEQUENCE</scope>
    <source>
        <strain>ATCC 35311</strain>
    </source>
</reference>
<accession>F3Y969</accession>
<evidence type="ECO:0000313" key="1">
    <source>
        <dbReference type="EMBL" id="BAK21047.1"/>
    </source>
</evidence>
<dbReference type="HOGENOM" id="CLU_3154656_0_0_9"/>